<gene>
    <name evidence="1" type="ORF">RRG08_064011</name>
</gene>
<name>A0AAE1CY45_9GAST</name>
<dbReference type="Proteomes" id="UP001283361">
    <property type="component" value="Unassembled WGS sequence"/>
</dbReference>
<evidence type="ECO:0000313" key="1">
    <source>
        <dbReference type="EMBL" id="KAK3743155.1"/>
    </source>
</evidence>
<sequence>MRIIAERGVKYQFGDAVLLRRRIKNVEVENPDHRDNVMRKAVILHTLTQSSVNWSDNRKNENVNRGSKSSDWHTRELYLYRAEDWRKLTRVVLSCGGKLPRERSLVNSETG</sequence>
<comment type="caution">
    <text evidence="1">The sequence shown here is derived from an EMBL/GenBank/DDBJ whole genome shotgun (WGS) entry which is preliminary data.</text>
</comment>
<organism evidence="1 2">
    <name type="scientific">Elysia crispata</name>
    <name type="common">lettuce slug</name>
    <dbReference type="NCBI Taxonomy" id="231223"/>
    <lineage>
        <taxon>Eukaryota</taxon>
        <taxon>Metazoa</taxon>
        <taxon>Spiralia</taxon>
        <taxon>Lophotrochozoa</taxon>
        <taxon>Mollusca</taxon>
        <taxon>Gastropoda</taxon>
        <taxon>Heterobranchia</taxon>
        <taxon>Euthyneura</taxon>
        <taxon>Panpulmonata</taxon>
        <taxon>Sacoglossa</taxon>
        <taxon>Placobranchoidea</taxon>
        <taxon>Plakobranchidae</taxon>
        <taxon>Elysia</taxon>
    </lineage>
</organism>
<dbReference type="AlphaFoldDB" id="A0AAE1CY45"/>
<evidence type="ECO:0000313" key="2">
    <source>
        <dbReference type="Proteomes" id="UP001283361"/>
    </source>
</evidence>
<protein>
    <submittedName>
        <fullName evidence="1">Uncharacterized protein</fullName>
    </submittedName>
</protein>
<proteinExistence type="predicted"/>
<keyword evidence="2" id="KW-1185">Reference proteome</keyword>
<accession>A0AAE1CY45</accession>
<dbReference type="EMBL" id="JAWDGP010006323">
    <property type="protein sequence ID" value="KAK3743155.1"/>
    <property type="molecule type" value="Genomic_DNA"/>
</dbReference>
<reference evidence="1" key="1">
    <citation type="journal article" date="2023" name="G3 (Bethesda)">
        <title>A reference genome for the long-term kleptoplast-retaining sea slug Elysia crispata morphotype clarki.</title>
        <authorList>
            <person name="Eastman K.E."/>
            <person name="Pendleton A.L."/>
            <person name="Shaikh M.A."/>
            <person name="Suttiyut T."/>
            <person name="Ogas R."/>
            <person name="Tomko P."/>
            <person name="Gavelis G."/>
            <person name="Widhalm J.R."/>
            <person name="Wisecaver J.H."/>
        </authorList>
    </citation>
    <scope>NUCLEOTIDE SEQUENCE</scope>
    <source>
        <strain evidence="1">ECLA1</strain>
    </source>
</reference>